<dbReference type="RefSeq" id="WP_055654933.1">
    <property type="nucleotide sequence ID" value="NZ_CP045627.1"/>
</dbReference>
<proteinExistence type="predicted"/>
<dbReference type="OrthoDB" id="8481133at2"/>
<dbReference type="EMBL" id="CXST01000001">
    <property type="protein sequence ID" value="CTQ42868.1"/>
    <property type="molecule type" value="Genomic_DNA"/>
</dbReference>
<dbReference type="Proteomes" id="UP000048926">
    <property type="component" value="Unassembled WGS sequence"/>
</dbReference>
<name>A0A0M6Y0P5_9HYPH</name>
<feature type="transmembrane region" description="Helical" evidence="1">
    <location>
        <begin position="44"/>
        <end position="67"/>
    </location>
</feature>
<gene>
    <name evidence="2" type="ORF">LAL4801_01305</name>
</gene>
<organism evidence="2 3">
    <name type="scientific">Roseibium aggregatum</name>
    <dbReference type="NCBI Taxonomy" id="187304"/>
    <lineage>
        <taxon>Bacteria</taxon>
        <taxon>Pseudomonadati</taxon>
        <taxon>Pseudomonadota</taxon>
        <taxon>Alphaproteobacteria</taxon>
        <taxon>Hyphomicrobiales</taxon>
        <taxon>Stappiaceae</taxon>
        <taxon>Roseibium</taxon>
    </lineage>
</organism>
<protein>
    <recommendedName>
        <fullName evidence="4">DUF2798 domain-containing protein</fullName>
    </recommendedName>
</protein>
<sequence length="72" mass="8310">MKNRLIATFLMSLGLSLLMSCWVTFLNLGWSDRFFWQWMNAFRLAWPAAAVIAFFLGPPVQRATLFLSARLP</sequence>
<dbReference type="Pfam" id="PF11391">
    <property type="entry name" value="DUF2798"/>
    <property type="match status" value="1"/>
</dbReference>
<evidence type="ECO:0000313" key="3">
    <source>
        <dbReference type="Proteomes" id="UP000048926"/>
    </source>
</evidence>
<evidence type="ECO:0008006" key="4">
    <source>
        <dbReference type="Google" id="ProtNLM"/>
    </source>
</evidence>
<accession>A0A0M6Y0P5</accession>
<evidence type="ECO:0000313" key="2">
    <source>
        <dbReference type="EMBL" id="CTQ42868.1"/>
    </source>
</evidence>
<keyword evidence="1" id="KW-1133">Transmembrane helix</keyword>
<evidence type="ECO:0000256" key="1">
    <source>
        <dbReference type="SAM" id="Phobius"/>
    </source>
</evidence>
<dbReference type="InterPro" id="IPR021529">
    <property type="entry name" value="DUF2798"/>
</dbReference>
<keyword evidence="1" id="KW-0472">Membrane</keyword>
<dbReference type="STRING" id="187304.B0E33_23680"/>
<keyword evidence="3" id="KW-1185">Reference proteome</keyword>
<dbReference type="AlphaFoldDB" id="A0A0M6Y0P5"/>
<keyword evidence="1" id="KW-0812">Transmembrane</keyword>
<reference evidence="3" key="1">
    <citation type="submission" date="2015-07" db="EMBL/GenBank/DDBJ databases">
        <authorList>
            <person name="Rodrigo-Torres Lidia"/>
            <person name="Arahal R.David."/>
        </authorList>
    </citation>
    <scope>NUCLEOTIDE SEQUENCE [LARGE SCALE GENOMIC DNA]</scope>
    <source>
        <strain evidence="3">CECT 4801</strain>
    </source>
</reference>
<dbReference type="PROSITE" id="PS51257">
    <property type="entry name" value="PROKAR_LIPOPROTEIN"/>
    <property type="match status" value="1"/>
</dbReference>